<name>A0A1A8X0I6_PLAOA</name>
<dbReference type="AlphaFoldDB" id="A0A1A8X0I6"/>
<dbReference type="Proteomes" id="UP000078546">
    <property type="component" value="Unassembled WGS sequence"/>
</dbReference>
<evidence type="ECO:0000313" key="2">
    <source>
        <dbReference type="EMBL" id="SBS98754.1"/>
    </source>
</evidence>
<gene>
    <name evidence="2" type="ORF">POVCU1_048500</name>
</gene>
<dbReference type="EMBL" id="FLQV01000919">
    <property type="protein sequence ID" value="SBS98754.1"/>
    <property type="molecule type" value="Genomic_DNA"/>
</dbReference>
<dbReference type="InterPro" id="IPR008780">
    <property type="entry name" value="Plasmodium_Vir"/>
</dbReference>
<protein>
    <submittedName>
        <fullName evidence="2">PIR Superfamily Protein</fullName>
    </submittedName>
</protein>
<organism evidence="2 3">
    <name type="scientific">Plasmodium ovale curtisi</name>
    <dbReference type="NCBI Taxonomy" id="864141"/>
    <lineage>
        <taxon>Eukaryota</taxon>
        <taxon>Sar</taxon>
        <taxon>Alveolata</taxon>
        <taxon>Apicomplexa</taxon>
        <taxon>Aconoidasida</taxon>
        <taxon>Haemosporida</taxon>
        <taxon>Plasmodiidae</taxon>
        <taxon>Plasmodium</taxon>
        <taxon>Plasmodium (Plasmodium)</taxon>
    </lineage>
</organism>
<evidence type="ECO:0000313" key="3">
    <source>
        <dbReference type="Proteomes" id="UP000078546"/>
    </source>
</evidence>
<keyword evidence="1" id="KW-1133">Transmembrane helix</keyword>
<sequence>MKNFNISTDNDASTFNAKQCINVNEHVPNIFYNLLKSNENLYDLQNLKSNAVINGWNPNNEGKDVLRKLAKNIELIRSKYSKNYEKRCRDLNFWLDDEIKTYQKKPNHEKISSLITTVFNDFAWDGANKKVCNREENVYLSNAKSLMKELDDFCEIRDNIRCSIWDKYSDCLKYNYYVKTQARIFSERKELCGNESCQINDNCTLSNMDATFREINCNELYGVPKLDQMKLKGTKYTTIEIGFFIVITFLLVFLIFHFLRKFTPLRYWINTYLQKINIIRKNIKNDTYDDMIEYPMEHEQISSGDRNYSIEYGSFRE</sequence>
<feature type="transmembrane region" description="Helical" evidence="1">
    <location>
        <begin position="241"/>
        <end position="259"/>
    </location>
</feature>
<accession>A0A1A8X0I6</accession>
<reference evidence="3" key="1">
    <citation type="submission" date="2016-05" db="EMBL/GenBank/DDBJ databases">
        <authorList>
            <person name="Naeem Raeece"/>
        </authorList>
    </citation>
    <scope>NUCLEOTIDE SEQUENCE [LARGE SCALE GENOMIC DNA]</scope>
</reference>
<keyword evidence="1" id="KW-0812">Transmembrane</keyword>
<evidence type="ECO:0000256" key="1">
    <source>
        <dbReference type="SAM" id="Phobius"/>
    </source>
</evidence>
<dbReference type="Pfam" id="PF05795">
    <property type="entry name" value="Plasmodium_Vir"/>
    <property type="match status" value="2"/>
</dbReference>
<proteinExistence type="predicted"/>
<keyword evidence="1" id="KW-0472">Membrane</keyword>